<accession>A0AAE0Q616</accession>
<dbReference type="Proteomes" id="UP001274896">
    <property type="component" value="Unassembled WGS sequence"/>
</dbReference>
<keyword evidence="4" id="KW-0964">Secreted</keyword>
<comment type="caution">
    <text evidence="8">The sequence shown here is derived from an EMBL/GenBank/DDBJ whole genome shotgun (WGS) entry which is preliminary data.</text>
</comment>
<organism evidence="8 9">
    <name type="scientific">Hemibagrus guttatus</name>
    <dbReference type="NCBI Taxonomy" id="175788"/>
    <lineage>
        <taxon>Eukaryota</taxon>
        <taxon>Metazoa</taxon>
        <taxon>Chordata</taxon>
        <taxon>Craniata</taxon>
        <taxon>Vertebrata</taxon>
        <taxon>Euteleostomi</taxon>
        <taxon>Actinopterygii</taxon>
        <taxon>Neopterygii</taxon>
        <taxon>Teleostei</taxon>
        <taxon>Ostariophysi</taxon>
        <taxon>Siluriformes</taxon>
        <taxon>Bagridae</taxon>
        <taxon>Hemibagrus</taxon>
    </lineage>
</organism>
<keyword evidence="6" id="KW-0732">Signal</keyword>
<dbReference type="GO" id="GO:0006952">
    <property type="term" value="P:defense response"/>
    <property type="evidence" value="ECO:0007669"/>
    <property type="project" value="InterPro"/>
</dbReference>
<dbReference type="CDD" id="cd00273">
    <property type="entry name" value="Chemokine_CXC"/>
    <property type="match status" value="1"/>
</dbReference>
<dbReference type="FunFam" id="2.40.50.40:FF:000004">
    <property type="entry name" value="C-X-C motif chemokine"/>
    <property type="match status" value="1"/>
</dbReference>
<dbReference type="GO" id="GO:0042056">
    <property type="term" value="F:chemoattractant activity"/>
    <property type="evidence" value="ECO:0007669"/>
    <property type="project" value="UniProtKB-ARBA"/>
</dbReference>
<dbReference type="GO" id="GO:0006955">
    <property type="term" value="P:immune response"/>
    <property type="evidence" value="ECO:0007669"/>
    <property type="project" value="InterPro"/>
</dbReference>
<keyword evidence="9" id="KW-1185">Reference proteome</keyword>
<dbReference type="AlphaFoldDB" id="A0AAE0Q616"/>
<dbReference type="PRINTS" id="PR00437">
    <property type="entry name" value="SMALLCYTKCXC"/>
</dbReference>
<evidence type="ECO:0000313" key="8">
    <source>
        <dbReference type="EMBL" id="KAK3514408.1"/>
    </source>
</evidence>
<feature type="domain" description="Chemokine interleukin-8-like" evidence="7">
    <location>
        <begin position="31"/>
        <end position="92"/>
    </location>
</feature>
<comment type="similarity">
    <text evidence="2">Belongs to the intercrine alpha (chemokine CxC) family.</text>
</comment>
<dbReference type="InterPro" id="IPR001089">
    <property type="entry name" value="Chemokine_CXC"/>
</dbReference>
<sequence>MPLKAHCSLLLAVTALYCIATVFAMPMMIPEERCSCLKKTVNRINTRLFQRMEIVPAGPHCLKTEIIITLKDRSVVCVEPEAGWIQKVIANAIQRNGQRK</sequence>
<proteinExistence type="inferred from homology"/>
<dbReference type="InterPro" id="IPR039809">
    <property type="entry name" value="Chemokine_b/g/d"/>
</dbReference>
<dbReference type="PANTHER" id="PTHR12015:SF203">
    <property type="entry name" value="CHEMOKINE INTERLEUKIN-8-LIKE DOMAIN-CONTAINING PROTEIN"/>
    <property type="match status" value="1"/>
</dbReference>
<evidence type="ECO:0000256" key="5">
    <source>
        <dbReference type="ARBA" id="ARBA00054901"/>
    </source>
</evidence>
<dbReference type="Pfam" id="PF00048">
    <property type="entry name" value="IL8"/>
    <property type="match status" value="1"/>
</dbReference>
<protein>
    <recommendedName>
        <fullName evidence="7">Chemokine interleukin-8-like domain-containing protein</fullName>
    </recommendedName>
</protein>
<evidence type="ECO:0000256" key="1">
    <source>
        <dbReference type="ARBA" id="ARBA00004613"/>
    </source>
</evidence>
<dbReference type="SMART" id="SM00199">
    <property type="entry name" value="SCY"/>
    <property type="match status" value="1"/>
</dbReference>
<dbReference type="InterPro" id="IPR001811">
    <property type="entry name" value="Chemokine_IL8-like_dom"/>
</dbReference>
<evidence type="ECO:0000256" key="6">
    <source>
        <dbReference type="SAM" id="SignalP"/>
    </source>
</evidence>
<gene>
    <name evidence="8" type="ORF">QTP70_017615</name>
</gene>
<dbReference type="InterPro" id="IPR036048">
    <property type="entry name" value="Interleukin_8-like_sf"/>
</dbReference>
<dbReference type="EMBL" id="JAUCMX010000021">
    <property type="protein sequence ID" value="KAK3514408.1"/>
    <property type="molecule type" value="Genomic_DNA"/>
</dbReference>
<dbReference type="Gene3D" id="2.40.50.40">
    <property type="match status" value="1"/>
</dbReference>
<comment type="function">
    <text evidence="5">Ligand for cxcr3.2. Chemotactic for macrophages.</text>
</comment>
<dbReference type="PANTHER" id="PTHR12015">
    <property type="entry name" value="SMALL INDUCIBLE CYTOKINE A"/>
    <property type="match status" value="1"/>
</dbReference>
<keyword evidence="3" id="KW-0202">Cytokine</keyword>
<dbReference type="InterPro" id="IPR033899">
    <property type="entry name" value="CXC_Chemokine_domain"/>
</dbReference>
<evidence type="ECO:0000256" key="3">
    <source>
        <dbReference type="ARBA" id="ARBA00022514"/>
    </source>
</evidence>
<evidence type="ECO:0000256" key="4">
    <source>
        <dbReference type="ARBA" id="ARBA00022525"/>
    </source>
</evidence>
<evidence type="ECO:0000313" key="9">
    <source>
        <dbReference type="Proteomes" id="UP001274896"/>
    </source>
</evidence>
<dbReference type="GO" id="GO:0005615">
    <property type="term" value="C:extracellular space"/>
    <property type="evidence" value="ECO:0007669"/>
    <property type="project" value="UniProtKB-KW"/>
</dbReference>
<dbReference type="SUPFAM" id="SSF54117">
    <property type="entry name" value="Interleukin 8-like chemokines"/>
    <property type="match status" value="1"/>
</dbReference>
<feature type="signal peptide" evidence="6">
    <location>
        <begin position="1"/>
        <end position="24"/>
    </location>
</feature>
<reference evidence="8" key="1">
    <citation type="submission" date="2023-06" db="EMBL/GenBank/DDBJ databases">
        <title>Male Hemibagrus guttatus genome.</title>
        <authorList>
            <person name="Bian C."/>
        </authorList>
    </citation>
    <scope>NUCLEOTIDE SEQUENCE</scope>
    <source>
        <strain evidence="8">Male_cb2023</strain>
        <tissue evidence="8">Muscle</tissue>
    </source>
</reference>
<feature type="chain" id="PRO_5042096016" description="Chemokine interleukin-8-like domain-containing protein" evidence="6">
    <location>
        <begin position="25"/>
        <end position="100"/>
    </location>
</feature>
<dbReference type="GO" id="GO:0008009">
    <property type="term" value="F:chemokine activity"/>
    <property type="evidence" value="ECO:0007669"/>
    <property type="project" value="InterPro"/>
</dbReference>
<evidence type="ECO:0000256" key="2">
    <source>
        <dbReference type="ARBA" id="ARBA00010665"/>
    </source>
</evidence>
<name>A0AAE0Q616_9TELE</name>
<comment type="subcellular location">
    <subcellularLocation>
        <location evidence="1">Secreted</location>
    </subcellularLocation>
</comment>
<evidence type="ECO:0000259" key="7">
    <source>
        <dbReference type="SMART" id="SM00199"/>
    </source>
</evidence>